<protein>
    <submittedName>
        <fullName evidence="2">Phasin family protein</fullName>
    </submittedName>
</protein>
<evidence type="ECO:0000313" key="3">
    <source>
        <dbReference type="Proteomes" id="UP001204621"/>
    </source>
</evidence>
<reference evidence="2 3" key="1">
    <citation type="submission" date="2022-08" db="EMBL/GenBank/DDBJ databases">
        <title>Reclassification of Massilia species as members of the genera Telluria, Duganella, Pseudoduganella, Mokoshia gen. nov. and Zemynaea gen. nov. using orthogonal and non-orthogonal genome-based approaches.</title>
        <authorList>
            <person name="Bowman J.P."/>
        </authorList>
    </citation>
    <scope>NUCLEOTIDE SEQUENCE [LARGE SCALE GENOMIC DNA]</scope>
    <source>
        <strain evidence="2 3">JCM 31606</strain>
    </source>
</reference>
<gene>
    <name evidence="2" type="ORF">NX778_07225</name>
</gene>
<dbReference type="Proteomes" id="UP001204621">
    <property type="component" value="Unassembled WGS sequence"/>
</dbReference>
<evidence type="ECO:0000313" key="2">
    <source>
        <dbReference type="EMBL" id="MCS0657850.1"/>
    </source>
</evidence>
<name>A0ABT2CVK9_9BURK</name>
<proteinExistence type="predicted"/>
<dbReference type="Pfam" id="PF09361">
    <property type="entry name" value="Phasin_2"/>
    <property type="match status" value="1"/>
</dbReference>
<dbReference type="InterPro" id="IPR010127">
    <property type="entry name" value="Phasin_subfam-1"/>
</dbReference>
<keyword evidence="3" id="KW-1185">Reference proteome</keyword>
<dbReference type="EMBL" id="JANUGU010000001">
    <property type="protein sequence ID" value="MCS0657850.1"/>
    <property type="molecule type" value="Genomic_DNA"/>
</dbReference>
<dbReference type="NCBIfam" id="TIGR01841">
    <property type="entry name" value="phasin"/>
    <property type="match status" value="1"/>
</dbReference>
<organism evidence="2 3">
    <name type="scientific">Massilia terrae</name>
    <dbReference type="NCBI Taxonomy" id="1811224"/>
    <lineage>
        <taxon>Bacteria</taxon>
        <taxon>Pseudomonadati</taxon>
        <taxon>Pseudomonadota</taxon>
        <taxon>Betaproteobacteria</taxon>
        <taxon>Burkholderiales</taxon>
        <taxon>Oxalobacteraceae</taxon>
        <taxon>Telluria group</taxon>
        <taxon>Massilia</taxon>
    </lineage>
</organism>
<feature type="domain" description="Phasin" evidence="1">
    <location>
        <begin position="6"/>
        <end position="107"/>
    </location>
</feature>
<sequence length="192" mass="20283">MFTNPEQFASATKTLFELQTQTFNALADKAMQGVQQVVALNLQTARSSVEGSLAAGKALSQAKDPQEAFATMASRVQDGVAGATAHGTQLKQIIEDIHTEFRDAADAHAREAKNTLTALIHDVTQNVKPGSENAVEIIKTAIDNAFAGYEKATQATRKAVDEVEAQVVKATALVTPGMGKAGKAAQAEKETE</sequence>
<accession>A0ABT2CVK9</accession>
<dbReference type="RefSeq" id="WP_258810991.1">
    <property type="nucleotide sequence ID" value="NZ_JANUGU010000001.1"/>
</dbReference>
<evidence type="ECO:0000259" key="1">
    <source>
        <dbReference type="Pfam" id="PF09361"/>
    </source>
</evidence>
<comment type="caution">
    <text evidence="2">The sequence shown here is derived from an EMBL/GenBank/DDBJ whole genome shotgun (WGS) entry which is preliminary data.</text>
</comment>
<dbReference type="InterPro" id="IPR018968">
    <property type="entry name" value="Phasin"/>
</dbReference>